<reference evidence="2" key="1">
    <citation type="journal article" date="2019" name="Science">
        <title>Mutation of a bHLH transcription factor allowed almond domestication.</title>
        <authorList>
            <person name="Sanchez-Perez R."/>
            <person name="Pavan S."/>
            <person name="Mazzeo R."/>
            <person name="Moldovan C."/>
            <person name="Aiese Cigliano R."/>
            <person name="Del Cueto J."/>
            <person name="Ricciardi F."/>
            <person name="Lotti C."/>
            <person name="Ricciardi L."/>
            <person name="Dicenta F."/>
            <person name="Lopez-Marques R.L."/>
            <person name="Lindberg Moller B."/>
        </authorList>
    </citation>
    <scope>NUCLEOTIDE SEQUENCE</scope>
</reference>
<sequence>MERDVPSDCRQRGALSDHLPRVQASMEMWLCVKRAISAAERAKRPTMTAGPRLPRSARRSRSTPSCSRRKRPPNGKLSLRRRRRSRCGQLGGSAGAAGMPRLFRRRFRMPCRSPSGPRRGDRGCVQSAVQGYRSFGEFTTLLDKEVGSEMADLLYRFKRYNPGQKLNLNFAADPPPLPEGLTEEMIEDYEGEDAAEVPGSAEATPGTKPLPRPLPEGLSTLFGFYPFGEVVNATTAYFTCPLPCALGQSGPVPIVRRPRTYNRCERFSRDMWDVTEALAFVTLLHQCIGILMHGWPKVSLPKDFVGEGSGPGMVATYTVMNFSKT</sequence>
<dbReference type="AlphaFoldDB" id="A0A4Y1S024"/>
<accession>A0A4Y1S024</accession>
<protein>
    <submittedName>
        <fullName evidence="2">Uncharacterized protein</fullName>
    </submittedName>
</protein>
<feature type="region of interest" description="Disordered" evidence="1">
    <location>
        <begin position="42"/>
        <end position="98"/>
    </location>
</feature>
<evidence type="ECO:0000313" key="2">
    <source>
        <dbReference type="EMBL" id="BBH09468.1"/>
    </source>
</evidence>
<gene>
    <name evidence="2" type="ORF">Prudu_021973</name>
</gene>
<feature type="region of interest" description="Disordered" evidence="1">
    <location>
        <begin position="193"/>
        <end position="212"/>
    </location>
</feature>
<proteinExistence type="predicted"/>
<organism evidence="2">
    <name type="scientific">Prunus dulcis</name>
    <name type="common">Almond</name>
    <name type="synonym">Amygdalus dulcis</name>
    <dbReference type="NCBI Taxonomy" id="3755"/>
    <lineage>
        <taxon>Eukaryota</taxon>
        <taxon>Viridiplantae</taxon>
        <taxon>Streptophyta</taxon>
        <taxon>Embryophyta</taxon>
        <taxon>Tracheophyta</taxon>
        <taxon>Spermatophyta</taxon>
        <taxon>Magnoliopsida</taxon>
        <taxon>eudicotyledons</taxon>
        <taxon>Gunneridae</taxon>
        <taxon>Pentapetalae</taxon>
        <taxon>rosids</taxon>
        <taxon>fabids</taxon>
        <taxon>Rosales</taxon>
        <taxon>Rosaceae</taxon>
        <taxon>Amygdaloideae</taxon>
        <taxon>Amygdaleae</taxon>
        <taxon>Prunus</taxon>
    </lineage>
</organism>
<evidence type="ECO:0000256" key="1">
    <source>
        <dbReference type="SAM" id="MobiDB-lite"/>
    </source>
</evidence>
<feature type="compositionally biased region" description="Basic residues" evidence="1">
    <location>
        <begin position="55"/>
        <end position="86"/>
    </location>
</feature>
<dbReference type="EMBL" id="AP019304">
    <property type="protein sequence ID" value="BBH09468.1"/>
    <property type="molecule type" value="Genomic_DNA"/>
</dbReference>
<name>A0A4Y1S024_PRUDU</name>